<evidence type="ECO:0000256" key="1">
    <source>
        <dbReference type="SAM" id="SignalP"/>
    </source>
</evidence>
<dbReference type="InterPro" id="IPR000225">
    <property type="entry name" value="Armadillo"/>
</dbReference>
<sequence length="405" mass="41131">MAKFRLPAVLLALALAGLTMAAANGNDSAQAAAEPITMTAAPIGGGSQEDVLKWALAHSDPDALRRAAAEARAGAEAGSDEYLEKRGRVQDLLEAMKGEPSEAHLLREAVGVLSAPGSTQCQVGDALEALRYLVEPIDAANDLQRMGGLAPVVALLHSRHPPALQAKAAHLLGTAASNNLEFQEALLAEQPEVLPLLLQLLGDGGASSGAGSGGDEQHAAAAYEASAKALYCLSTILRLNSPARAAFYRAAGVQTLQLLLVGGGRDLRLQRKALTLLTDLVHLDAPALAATTVTSILQLLDAHQHLADPDLTEKALLAILALLDSSAAPAAAKLLASVDGPSILARLASRLQTVGAEDADAGDSLLGLLSRVQAAAAGQAAAASAGVALAGAARESCAAHDATEL</sequence>
<dbReference type="SMART" id="SM00185">
    <property type="entry name" value="ARM"/>
    <property type="match status" value="3"/>
</dbReference>
<dbReference type="GO" id="GO:0000774">
    <property type="term" value="F:adenyl-nucleotide exchange factor activity"/>
    <property type="evidence" value="ECO:0007669"/>
    <property type="project" value="TreeGrafter"/>
</dbReference>
<dbReference type="OrthoDB" id="568016at2759"/>
<accession>A0A9D4TSK1</accession>
<comment type="caution">
    <text evidence="3">The sequence shown here is derived from an EMBL/GenBank/DDBJ whole genome shotgun (WGS) entry which is preliminary data.</text>
</comment>
<evidence type="ECO:0000313" key="4">
    <source>
        <dbReference type="Proteomes" id="UP001055712"/>
    </source>
</evidence>
<dbReference type="EMBL" id="SIDB01000004">
    <property type="protein sequence ID" value="KAI3433395.1"/>
    <property type="molecule type" value="Genomic_DNA"/>
</dbReference>
<reference evidence="3" key="2">
    <citation type="submission" date="2020-11" db="EMBL/GenBank/DDBJ databases">
        <authorList>
            <person name="Cecchin M."/>
            <person name="Marcolungo L."/>
            <person name="Rossato M."/>
            <person name="Girolomoni L."/>
            <person name="Cosentino E."/>
            <person name="Cuine S."/>
            <person name="Li-Beisson Y."/>
            <person name="Delledonne M."/>
            <person name="Ballottari M."/>
        </authorList>
    </citation>
    <scope>NUCLEOTIDE SEQUENCE</scope>
    <source>
        <strain evidence="3">211/11P</strain>
        <tissue evidence="3">Whole cell</tissue>
    </source>
</reference>
<evidence type="ECO:0000313" key="3">
    <source>
        <dbReference type="EMBL" id="KAI3433395.1"/>
    </source>
</evidence>
<feature type="domain" description="Nucleotide exchange factor Fes1" evidence="2">
    <location>
        <begin position="50"/>
        <end position="143"/>
    </location>
</feature>
<protein>
    <recommendedName>
        <fullName evidence="2">Nucleotide exchange factor Fes1 domain-containing protein</fullName>
    </recommendedName>
</protein>
<dbReference type="Pfam" id="PF08609">
    <property type="entry name" value="Fes1"/>
    <property type="match status" value="1"/>
</dbReference>
<proteinExistence type="predicted"/>
<dbReference type="GO" id="GO:0005783">
    <property type="term" value="C:endoplasmic reticulum"/>
    <property type="evidence" value="ECO:0007669"/>
    <property type="project" value="TreeGrafter"/>
</dbReference>
<dbReference type="PANTHER" id="PTHR19316">
    <property type="entry name" value="PROTEIN FOLDING REGULATOR"/>
    <property type="match status" value="1"/>
</dbReference>
<keyword evidence="1" id="KW-0732">Signal</keyword>
<keyword evidence="4" id="KW-1185">Reference proteome</keyword>
<dbReference type="SUPFAM" id="SSF48371">
    <property type="entry name" value="ARM repeat"/>
    <property type="match status" value="1"/>
</dbReference>
<gene>
    <name evidence="3" type="ORF">D9Q98_003211</name>
</gene>
<dbReference type="PANTHER" id="PTHR19316:SF32">
    <property type="entry name" value="ARM REPEAT SUPERFAMILY PROTEIN"/>
    <property type="match status" value="1"/>
</dbReference>
<name>A0A9D4TSK1_CHLVU</name>
<evidence type="ECO:0000259" key="2">
    <source>
        <dbReference type="Pfam" id="PF08609"/>
    </source>
</evidence>
<dbReference type="InterPro" id="IPR013918">
    <property type="entry name" value="Nucleotide_exch_fac_Fes1"/>
</dbReference>
<dbReference type="Proteomes" id="UP001055712">
    <property type="component" value="Unassembled WGS sequence"/>
</dbReference>
<feature type="signal peptide" evidence="1">
    <location>
        <begin position="1"/>
        <end position="21"/>
    </location>
</feature>
<dbReference type="InterPro" id="IPR050693">
    <property type="entry name" value="Hsp70_NEF-Inhibitors"/>
</dbReference>
<reference evidence="3" key="1">
    <citation type="journal article" date="2019" name="Plant J.">
        <title>Chlorella vulgaris genome assembly and annotation reveals the molecular basis for metabolic acclimation to high light conditions.</title>
        <authorList>
            <person name="Cecchin M."/>
            <person name="Marcolungo L."/>
            <person name="Rossato M."/>
            <person name="Girolomoni L."/>
            <person name="Cosentino E."/>
            <person name="Cuine S."/>
            <person name="Li-Beisson Y."/>
            <person name="Delledonne M."/>
            <person name="Ballottari M."/>
        </authorList>
    </citation>
    <scope>NUCLEOTIDE SEQUENCE</scope>
    <source>
        <strain evidence="3">211/11P</strain>
    </source>
</reference>
<feature type="chain" id="PRO_5039148062" description="Nucleotide exchange factor Fes1 domain-containing protein" evidence="1">
    <location>
        <begin position="22"/>
        <end position="405"/>
    </location>
</feature>
<dbReference type="AlphaFoldDB" id="A0A9D4TSK1"/>
<dbReference type="InterPro" id="IPR011989">
    <property type="entry name" value="ARM-like"/>
</dbReference>
<organism evidence="3 4">
    <name type="scientific">Chlorella vulgaris</name>
    <name type="common">Green alga</name>
    <dbReference type="NCBI Taxonomy" id="3077"/>
    <lineage>
        <taxon>Eukaryota</taxon>
        <taxon>Viridiplantae</taxon>
        <taxon>Chlorophyta</taxon>
        <taxon>core chlorophytes</taxon>
        <taxon>Trebouxiophyceae</taxon>
        <taxon>Chlorellales</taxon>
        <taxon>Chlorellaceae</taxon>
        <taxon>Chlorella clade</taxon>
        <taxon>Chlorella</taxon>
    </lineage>
</organism>
<dbReference type="InterPro" id="IPR016024">
    <property type="entry name" value="ARM-type_fold"/>
</dbReference>
<dbReference type="Gene3D" id="1.25.10.10">
    <property type="entry name" value="Leucine-rich Repeat Variant"/>
    <property type="match status" value="1"/>
</dbReference>